<dbReference type="RefSeq" id="XP_033653983.1">
    <property type="nucleotide sequence ID" value="XM_033796414.1"/>
</dbReference>
<evidence type="ECO:0000256" key="8">
    <source>
        <dbReference type="SAM" id="Phobius"/>
    </source>
</evidence>
<dbReference type="PROSITE" id="PS50850">
    <property type="entry name" value="MFS"/>
    <property type="match status" value="1"/>
</dbReference>
<feature type="transmembrane region" description="Helical" evidence="8">
    <location>
        <begin position="566"/>
        <end position="586"/>
    </location>
</feature>
<feature type="transmembrane region" description="Helical" evidence="8">
    <location>
        <begin position="307"/>
        <end position="329"/>
    </location>
</feature>
<comment type="subcellular location">
    <subcellularLocation>
        <location evidence="1">Membrane</location>
        <topology evidence="1">Multi-pass membrane protein</topology>
    </subcellularLocation>
</comment>
<proteinExistence type="inferred from homology"/>
<keyword evidence="3" id="KW-0813">Transport</keyword>
<evidence type="ECO:0000256" key="2">
    <source>
        <dbReference type="ARBA" id="ARBA00010992"/>
    </source>
</evidence>
<dbReference type="Gene3D" id="1.20.1250.20">
    <property type="entry name" value="MFS general substrate transporter like domains"/>
    <property type="match status" value="1"/>
</dbReference>
<dbReference type="AlphaFoldDB" id="A0A6A6JJK5"/>
<feature type="transmembrane region" description="Helical" evidence="8">
    <location>
        <begin position="501"/>
        <end position="521"/>
    </location>
</feature>
<gene>
    <name evidence="10" type="ORF">EI97DRAFT_39921</name>
</gene>
<evidence type="ECO:0000256" key="5">
    <source>
        <dbReference type="ARBA" id="ARBA00022989"/>
    </source>
</evidence>
<dbReference type="Pfam" id="PF00083">
    <property type="entry name" value="Sugar_tr"/>
    <property type="match status" value="1"/>
</dbReference>
<dbReference type="OrthoDB" id="5290825at2759"/>
<dbReference type="SUPFAM" id="SSF103473">
    <property type="entry name" value="MFS general substrate transporter"/>
    <property type="match status" value="1"/>
</dbReference>
<dbReference type="PROSITE" id="PS00217">
    <property type="entry name" value="SUGAR_TRANSPORT_2"/>
    <property type="match status" value="1"/>
</dbReference>
<feature type="region of interest" description="Disordered" evidence="7">
    <location>
        <begin position="1"/>
        <end position="40"/>
    </location>
</feature>
<evidence type="ECO:0000313" key="10">
    <source>
        <dbReference type="EMBL" id="KAF2276444.1"/>
    </source>
</evidence>
<feature type="transmembrane region" description="Helical" evidence="8">
    <location>
        <begin position="162"/>
        <end position="180"/>
    </location>
</feature>
<evidence type="ECO:0000259" key="9">
    <source>
        <dbReference type="PROSITE" id="PS50850"/>
    </source>
</evidence>
<feature type="transmembrane region" description="Helical" evidence="8">
    <location>
        <begin position="598"/>
        <end position="617"/>
    </location>
</feature>
<dbReference type="InterPro" id="IPR020846">
    <property type="entry name" value="MFS_dom"/>
</dbReference>
<evidence type="ECO:0000256" key="7">
    <source>
        <dbReference type="SAM" id="MobiDB-lite"/>
    </source>
</evidence>
<feature type="transmembrane region" description="Helical" evidence="8">
    <location>
        <begin position="528"/>
        <end position="546"/>
    </location>
</feature>
<evidence type="ECO:0000256" key="4">
    <source>
        <dbReference type="ARBA" id="ARBA00022692"/>
    </source>
</evidence>
<accession>A0A6A6JJK5</accession>
<keyword evidence="11" id="KW-1185">Reference proteome</keyword>
<name>A0A6A6JJK5_WESOR</name>
<dbReference type="InterPro" id="IPR005829">
    <property type="entry name" value="Sugar_transporter_CS"/>
</dbReference>
<keyword evidence="6 8" id="KW-0472">Membrane</keyword>
<feature type="transmembrane region" description="Helical" evidence="8">
    <location>
        <begin position="216"/>
        <end position="236"/>
    </location>
</feature>
<dbReference type="InterPro" id="IPR005828">
    <property type="entry name" value="MFS_sugar_transport-like"/>
</dbReference>
<dbReference type="InterPro" id="IPR003663">
    <property type="entry name" value="Sugar/inositol_transpt"/>
</dbReference>
<dbReference type="PANTHER" id="PTHR48020">
    <property type="entry name" value="PROTON MYO-INOSITOL COTRANSPORTER"/>
    <property type="match status" value="1"/>
</dbReference>
<dbReference type="Proteomes" id="UP000800097">
    <property type="component" value="Unassembled WGS sequence"/>
</dbReference>
<evidence type="ECO:0000313" key="11">
    <source>
        <dbReference type="Proteomes" id="UP000800097"/>
    </source>
</evidence>
<feature type="domain" description="Major facilitator superfamily (MFS) profile" evidence="9">
    <location>
        <begin position="167"/>
        <end position="621"/>
    </location>
</feature>
<dbReference type="InterPro" id="IPR050814">
    <property type="entry name" value="Myo-inositol_Transporter"/>
</dbReference>
<dbReference type="GO" id="GO:0022857">
    <property type="term" value="F:transmembrane transporter activity"/>
    <property type="evidence" value="ECO:0007669"/>
    <property type="project" value="InterPro"/>
</dbReference>
<dbReference type="EMBL" id="ML986493">
    <property type="protein sequence ID" value="KAF2276444.1"/>
    <property type="molecule type" value="Genomic_DNA"/>
</dbReference>
<feature type="transmembrane region" description="Helical" evidence="8">
    <location>
        <begin position="470"/>
        <end position="489"/>
    </location>
</feature>
<evidence type="ECO:0000256" key="3">
    <source>
        <dbReference type="ARBA" id="ARBA00022448"/>
    </source>
</evidence>
<dbReference type="NCBIfam" id="TIGR00879">
    <property type="entry name" value="SP"/>
    <property type="match status" value="1"/>
</dbReference>
<reference evidence="10" key="1">
    <citation type="journal article" date="2020" name="Stud. Mycol.">
        <title>101 Dothideomycetes genomes: a test case for predicting lifestyles and emergence of pathogens.</title>
        <authorList>
            <person name="Haridas S."/>
            <person name="Albert R."/>
            <person name="Binder M."/>
            <person name="Bloem J."/>
            <person name="Labutti K."/>
            <person name="Salamov A."/>
            <person name="Andreopoulos B."/>
            <person name="Baker S."/>
            <person name="Barry K."/>
            <person name="Bills G."/>
            <person name="Bluhm B."/>
            <person name="Cannon C."/>
            <person name="Castanera R."/>
            <person name="Culley D."/>
            <person name="Daum C."/>
            <person name="Ezra D."/>
            <person name="Gonzalez J."/>
            <person name="Henrissat B."/>
            <person name="Kuo A."/>
            <person name="Liang C."/>
            <person name="Lipzen A."/>
            <person name="Lutzoni F."/>
            <person name="Magnuson J."/>
            <person name="Mondo S."/>
            <person name="Nolan M."/>
            <person name="Ohm R."/>
            <person name="Pangilinan J."/>
            <person name="Park H.-J."/>
            <person name="Ramirez L."/>
            <person name="Alfaro M."/>
            <person name="Sun H."/>
            <person name="Tritt A."/>
            <person name="Yoshinaga Y."/>
            <person name="Zwiers L.-H."/>
            <person name="Turgeon B."/>
            <person name="Goodwin S."/>
            <person name="Spatafora J."/>
            <person name="Crous P."/>
            <person name="Grigoriev I."/>
        </authorList>
    </citation>
    <scope>NUCLEOTIDE SEQUENCE</scope>
    <source>
        <strain evidence="10">CBS 379.55</strain>
    </source>
</reference>
<comment type="similarity">
    <text evidence="2">Belongs to the major facilitator superfamily. Sugar transporter (TC 2.A.1.1) family.</text>
</comment>
<dbReference type="GO" id="GO:0015791">
    <property type="term" value="P:polyol transmembrane transport"/>
    <property type="evidence" value="ECO:0007669"/>
    <property type="project" value="UniProtKB-ARBA"/>
</dbReference>
<keyword evidence="5 8" id="KW-1133">Transmembrane helix</keyword>
<dbReference type="PRINTS" id="PR00171">
    <property type="entry name" value="SUGRTRNSPORT"/>
</dbReference>
<dbReference type="InterPro" id="IPR036259">
    <property type="entry name" value="MFS_trans_sf"/>
</dbReference>
<evidence type="ECO:0000256" key="1">
    <source>
        <dbReference type="ARBA" id="ARBA00004141"/>
    </source>
</evidence>
<sequence>MADPSKDPSTAIEPIASTHPPPAQNGPRGSSVADAEEKRRASITHMTANVEGEYVPSSPLPDSCPSQNLAPSLSFSLASCVCHTSNQPARIRNPLVDFSKEELLADVDDFARDHGLEEHLPLLRKAALVAQSPALYQEIPELDAADKKALEEEHTHRFKQPFILYFTIIMNSIAAAIQGWDQTGSNGANLTFGQALGIPDSGPECEAAGTCEKNAWIIGFINACPYIAIALFCAWISDPINHLVGRRHTIFVAAIFSLLSPFGMGLSQTWGQLAVCRVLLGIGMGLKEVTVPVFSAENTPASIRGGLVMSWQIWTAFGIFLGTVANIAVMNTGDISWRLQFGSAFIPAVPLVIGIYFCPESPRWLMSKGRYKEAFKSFQRLRNTPLQAARDLYYTDALLKQEKEAAKALGVSPESNFFTRFFQLFTIPRVRRATQASGIVMIGQQMCGINIIAFYSSTIFKEGGFGTKEALIASFGFGLVNFAFAWPAVWTIDTFGRRNLLLFTFPNMFWTLLAAGMSYYIPKESKAHLGLIAFFVYLFGAFYSPGEGPVPFTYSAEVFPLSHREVGMSWAVATNNFWASVLSLTLPSMLKAFKPQGVFGFYAGLNVIALIMIFLWMPETKQRTLEELDYVFAVPTRTHMNFQLRKQLPWAFETYIMRRKGLKKPVLYHFEGVDDSRKPGDAVAVHEEVAQAGKEADAV</sequence>
<feature type="transmembrane region" description="Helical" evidence="8">
    <location>
        <begin position="248"/>
        <end position="264"/>
    </location>
</feature>
<organism evidence="10 11">
    <name type="scientific">Westerdykella ornata</name>
    <dbReference type="NCBI Taxonomy" id="318751"/>
    <lineage>
        <taxon>Eukaryota</taxon>
        <taxon>Fungi</taxon>
        <taxon>Dikarya</taxon>
        <taxon>Ascomycota</taxon>
        <taxon>Pezizomycotina</taxon>
        <taxon>Dothideomycetes</taxon>
        <taxon>Pleosporomycetidae</taxon>
        <taxon>Pleosporales</taxon>
        <taxon>Sporormiaceae</taxon>
        <taxon>Westerdykella</taxon>
    </lineage>
</organism>
<dbReference type="PANTHER" id="PTHR48020:SF14">
    <property type="entry name" value="SUGAR TRANSPORTER, PUTATIVE-RELATED"/>
    <property type="match status" value="1"/>
</dbReference>
<dbReference type="GeneID" id="54549589"/>
<dbReference type="GO" id="GO:0016020">
    <property type="term" value="C:membrane"/>
    <property type="evidence" value="ECO:0007669"/>
    <property type="project" value="UniProtKB-SubCell"/>
</dbReference>
<dbReference type="FunFam" id="1.20.1250.20:FF:000100">
    <property type="entry name" value="MFS sugar transporter, putative"/>
    <property type="match status" value="1"/>
</dbReference>
<evidence type="ECO:0000256" key="6">
    <source>
        <dbReference type="ARBA" id="ARBA00023136"/>
    </source>
</evidence>
<protein>
    <recommendedName>
        <fullName evidence="9">Major facilitator superfamily (MFS) profile domain-containing protein</fullName>
    </recommendedName>
</protein>
<dbReference type="GO" id="GO:0015798">
    <property type="term" value="P:myo-inositol transport"/>
    <property type="evidence" value="ECO:0007669"/>
    <property type="project" value="UniProtKB-ARBA"/>
</dbReference>
<keyword evidence="4 8" id="KW-0812">Transmembrane</keyword>